<dbReference type="PANTHER" id="PTHR23159">
    <property type="entry name" value="CENTROSOMAL PROTEIN 2"/>
    <property type="match status" value="1"/>
</dbReference>
<dbReference type="EMBL" id="JAODUP010000281">
    <property type="protein sequence ID" value="KAK2153908.1"/>
    <property type="molecule type" value="Genomic_DNA"/>
</dbReference>
<evidence type="ECO:0000313" key="3">
    <source>
        <dbReference type="EMBL" id="KAK2153908.1"/>
    </source>
</evidence>
<accession>A0AAD9N3B6</accession>
<dbReference type="Pfam" id="PF21670">
    <property type="entry name" value="HOOK_N_NuMA"/>
    <property type="match status" value="1"/>
</dbReference>
<sequence length="1161" mass="135048">MIDPGKKKALIEWVNALLIGECIESLKQLKDGIYMCKLVHLLDKDQDTELNSAEERFRMVTSVLENHYHVTITDKIDIPQIIEHGDEFEIAKMCLVLLCAGVFSERSIIEAATALEASIQQEIFDMIEPVLKPESEYQNLVFADNLESSTTILTPLQQMVSSPQMSTKMKLKQKEQRITRLVRELNAERHTRDELEAEIKELEKKDQIISDLQQQLKLAKRRLSTIQQSKETEMFAQNEDEIETLRQRFGVYINLLRVSRFRALNSQCSLYKDSLISVEKCVSQMNVALRDKENLVVSLTEANRVLESDLRGMQELYKNQQQEWRQAMETSIQNESGECLFGVVEKQLNEQIALLQESLDSEQGLKDQMNEQITLLQGSLANECRLKDELNDQIALLRSTLADERREKDKWQQEADSMKNKLEALNNDFISLQQCFESEKQQWSEISNKLQQELIEQKMVTKKEREELLARINLLTEQLNTTNETNSDLTKSLAMKDEENIALQQNYGELQNRLLNTKTSMKEEINKLNRDVVGLKEENTRLASDLNEVKELNRNLGVDVQNTETEKQHLKNQLCEIQASGQRKVQALEEQLQRLQTSYDNELLVVQSQLKEVQECKCCLQAELKNIKQSKSDLENVLSQETLERTKLKSKCNDLEKDLCQVKEAHQIQISQLNKELECSRFALQDTKQANNDFEKLLSQERCEQMEWKSKCCELDQELAGTKETCSTEIAQLYEKLETSQSVFQEMKQAKCDLGELFSQERCEHNKLEQEMAAAKGMYETQICQLNQKAEELQSELKALKQGNSDLENLVTQEYTERTNWQTKYRDLEQEMKNLQDEYQRQLTKMDKKTEAVQSEFQDLKQAKFELETLLSLEQTKQTGWKSKCLELQQEMNRAKETHQTLTGQLNETLDRLRLELEDTRHAKCSIEKLLSREESEKAEWQHKYSELEQELTVAKEEHREVISQLNEKLENMQLELEQMQQEKSNVEGLLSVLQRELTGCRSKLEEVEKEMNAGKVEYGAQLCQLNKDVETFQLELESVKQGKCNLEKLLSQEERQQTEWKSKCSELEQKMVAAGELYESEVCQLKNELETKKSELQDVKQAKDDVEMILSQEQYEWQSKGGDFEWEINAIKQRSESQMLAMKKELEAGSGEKCTSARRC</sequence>
<feature type="coiled-coil region" evidence="1">
    <location>
        <begin position="790"/>
        <end position="852"/>
    </location>
</feature>
<evidence type="ECO:0000256" key="1">
    <source>
        <dbReference type="SAM" id="Coils"/>
    </source>
</evidence>
<feature type="coiled-coil region" evidence="1">
    <location>
        <begin position="352"/>
        <end position="428"/>
    </location>
</feature>
<proteinExistence type="predicted"/>
<dbReference type="AlphaFoldDB" id="A0AAD9N3B6"/>
<dbReference type="Proteomes" id="UP001208570">
    <property type="component" value="Unassembled WGS sequence"/>
</dbReference>
<dbReference type="SUPFAM" id="SSF116907">
    <property type="entry name" value="Hook domain"/>
    <property type="match status" value="1"/>
</dbReference>
<evidence type="ECO:0000259" key="2">
    <source>
        <dbReference type="Pfam" id="PF21670"/>
    </source>
</evidence>
<keyword evidence="4" id="KW-1185">Reference proteome</keyword>
<keyword evidence="1" id="KW-0175">Coiled coil</keyword>
<feature type="domain" description="Nuclear mitotic apparatus protein 1 N-terminal hook" evidence="2">
    <location>
        <begin position="6"/>
        <end position="136"/>
    </location>
</feature>
<feature type="coiled-coil region" evidence="1">
    <location>
        <begin position="885"/>
        <end position="1011"/>
    </location>
</feature>
<comment type="caution">
    <text evidence="3">The sequence shown here is derived from an EMBL/GenBank/DDBJ whole genome shotgun (WGS) entry which is preliminary data.</text>
</comment>
<dbReference type="PANTHER" id="PTHR23159:SF31">
    <property type="entry name" value="CENTROSOME-ASSOCIATED PROTEIN CEP250 ISOFORM X1"/>
    <property type="match status" value="1"/>
</dbReference>
<feature type="coiled-coil region" evidence="1">
    <location>
        <begin position="1051"/>
        <end position="1106"/>
    </location>
</feature>
<reference evidence="3" key="1">
    <citation type="journal article" date="2023" name="Mol. Biol. Evol.">
        <title>Third-Generation Sequencing Reveals the Adaptive Role of the Epigenome in Three Deep-Sea Polychaetes.</title>
        <authorList>
            <person name="Perez M."/>
            <person name="Aroh O."/>
            <person name="Sun Y."/>
            <person name="Lan Y."/>
            <person name="Juniper S.K."/>
            <person name="Young C.R."/>
            <person name="Angers B."/>
            <person name="Qian P.Y."/>
        </authorList>
    </citation>
    <scope>NUCLEOTIDE SEQUENCE</scope>
    <source>
        <strain evidence="3">P08H-3</strain>
    </source>
</reference>
<evidence type="ECO:0000313" key="4">
    <source>
        <dbReference type="Proteomes" id="UP001208570"/>
    </source>
</evidence>
<feature type="coiled-coil region" evidence="1">
    <location>
        <begin position="458"/>
        <end position="658"/>
    </location>
</feature>
<feature type="coiled-coil region" evidence="1">
    <location>
        <begin position="168"/>
        <end position="229"/>
    </location>
</feature>
<protein>
    <recommendedName>
        <fullName evidence="2">Nuclear mitotic apparatus protein 1 N-terminal hook domain-containing protein</fullName>
    </recommendedName>
</protein>
<dbReference type="InterPro" id="IPR048724">
    <property type="entry name" value="NuMA_N_HOOK"/>
</dbReference>
<dbReference type="InterPro" id="IPR036872">
    <property type="entry name" value="CH_dom_sf"/>
</dbReference>
<dbReference type="Gene3D" id="1.10.418.10">
    <property type="entry name" value="Calponin-like domain"/>
    <property type="match status" value="1"/>
</dbReference>
<name>A0AAD9N3B6_9ANNE</name>
<gene>
    <name evidence="3" type="ORF">LSH36_281g01023</name>
</gene>
<organism evidence="3 4">
    <name type="scientific">Paralvinella palmiformis</name>
    <dbReference type="NCBI Taxonomy" id="53620"/>
    <lineage>
        <taxon>Eukaryota</taxon>
        <taxon>Metazoa</taxon>
        <taxon>Spiralia</taxon>
        <taxon>Lophotrochozoa</taxon>
        <taxon>Annelida</taxon>
        <taxon>Polychaeta</taxon>
        <taxon>Sedentaria</taxon>
        <taxon>Canalipalpata</taxon>
        <taxon>Terebellida</taxon>
        <taxon>Terebelliformia</taxon>
        <taxon>Alvinellidae</taxon>
        <taxon>Paralvinella</taxon>
    </lineage>
</organism>